<organism evidence="2 3">
    <name type="scientific">Robertmurraya kyonggiensis</name>
    <dbReference type="NCBI Taxonomy" id="1037680"/>
    <lineage>
        <taxon>Bacteria</taxon>
        <taxon>Bacillati</taxon>
        <taxon>Bacillota</taxon>
        <taxon>Bacilli</taxon>
        <taxon>Bacillales</taxon>
        <taxon>Bacillaceae</taxon>
        <taxon>Robertmurraya</taxon>
    </lineage>
</organism>
<evidence type="ECO:0000313" key="3">
    <source>
        <dbReference type="Proteomes" id="UP000307756"/>
    </source>
</evidence>
<evidence type="ECO:0000256" key="1">
    <source>
        <dbReference type="SAM" id="MobiDB-lite"/>
    </source>
</evidence>
<feature type="compositionally biased region" description="Basic and acidic residues" evidence="1">
    <location>
        <begin position="27"/>
        <end position="37"/>
    </location>
</feature>
<feature type="compositionally biased region" description="Basic and acidic residues" evidence="1">
    <location>
        <begin position="54"/>
        <end position="63"/>
    </location>
</feature>
<gene>
    <name evidence="2" type="ORF">FA727_23775</name>
</gene>
<dbReference type="Proteomes" id="UP000307756">
    <property type="component" value="Unassembled WGS sequence"/>
</dbReference>
<reference evidence="2 3" key="1">
    <citation type="journal article" date="2011" name="J. Microbiol.">
        <title>Bacillus kyonggiensis sp. nov., isolated from soil of a lettuce field.</title>
        <authorList>
            <person name="Dong K."/>
            <person name="Lee S."/>
        </authorList>
    </citation>
    <scope>NUCLEOTIDE SEQUENCE [LARGE SCALE GENOMIC DNA]</scope>
    <source>
        <strain evidence="2 3">NB22</strain>
    </source>
</reference>
<feature type="compositionally biased region" description="Acidic residues" evidence="1">
    <location>
        <begin position="38"/>
        <end position="47"/>
    </location>
</feature>
<feature type="compositionally biased region" description="Polar residues" evidence="1">
    <location>
        <begin position="1"/>
        <end position="12"/>
    </location>
</feature>
<dbReference type="AlphaFoldDB" id="A0A4U1CV48"/>
<evidence type="ECO:0000313" key="2">
    <source>
        <dbReference type="EMBL" id="TKC11714.1"/>
    </source>
</evidence>
<name>A0A4U1CV48_9BACI</name>
<feature type="compositionally biased region" description="Basic residues" evidence="1">
    <location>
        <begin position="17"/>
        <end position="26"/>
    </location>
</feature>
<protein>
    <submittedName>
        <fullName evidence="2">Uncharacterized protein</fullName>
    </submittedName>
</protein>
<sequence length="82" mass="9513">MESSIQTPQQRLPQRFPHGRGRGRHAPRGEDLERFGDEYVEEEEDVDSGTNQFRGRERFDRGNDYGGIKMKIPSFQGKSDRS</sequence>
<comment type="caution">
    <text evidence="2">The sequence shown here is derived from an EMBL/GenBank/DDBJ whole genome shotgun (WGS) entry which is preliminary data.</text>
</comment>
<proteinExistence type="predicted"/>
<keyword evidence="3" id="KW-1185">Reference proteome</keyword>
<feature type="region of interest" description="Disordered" evidence="1">
    <location>
        <begin position="1"/>
        <end position="82"/>
    </location>
</feature>
<dbReference type="EMBL" id="SWBM01000049">
    <property type="protein sequence ID" value="TKC11714.1"/>
    <property type="molecule type" value="Genomic_DNA"/>
</dbReference>
<accession>A0A4U1CV48</accession>